<name>A0ACA9K202_9GLOM</name>
<organism evidence="1 2">
    <name type="scientific">Cetraspora pellucida</name>
    <dbReference type="NCBI Taxonomy" id="1433469"/>
    <lineage>
        <taxon>Eukaryota</taxon>
        <taxon>Fungi</taxon>
        <taxon>Fungi incertae sedis</taxon>
        <taxon>Mucoromycota</taxon>
        <taxon>Glomeromycotina</taxon>
        <taxon>Glomeromycetes</taxon>
        <taxon>Diversisporales</taxon>
        <taxon>Gigasporaceae</taxon>
        <taxon>Cetraspora</taxon>
    </lineage>
</organism>
<evidence type="ECO:0000313" key="2">
    <source>
        <dbReference type="Proteomes" id="UP000789366"/>
    </source>
</evidence>
<dbReference type="Proteomes" id="UP000789366">
    <property type="component" value="Unassembled WGS sequence"/>
</dbReference>
<dbReference type="EMBL" id="CAJVPW010000233">
    <property type="protein sequence ID" value="CAG8447435.1"/>
    <property type="molecule type" value="Genomic_DNA"/>
</dbReference>
<reference evidence="1" key="1">
    <citation type="submission" date="2021-06" db="EMBL/GenBank/DDBJ databases">
        <authorList>
            <person name="Kallberg Y."/>
            <person name="Tangrot J."/>
            <person name="Rosling A."/>
        </authorList>
    </citation>
    <scope>NUCLEOTIDE SEQUENCE</scope>
    <source>
        <strain evidence="1">28 12/20/2015</strain>
    </source>
</reference>
<comment type="caution">
    <text evidence="1">The sequence shown here is derived from an EMBL/GenBank/DDBJ whole genome shotgun (WGS) entry which is preliminary data.</text>
</comment>
<evidence type="ECO:0000313" key="1">
    <source>
        <dbReference type="EMBL" id="CAG8447435.1"/>
    </source>
</evidence>
<accession>A0ACA9K202</accession>
<gene>
    <name evidence="1" type="ORF">SPELUC_LOCUS596</name>
</gene>
<proteinExistence type="predicted"/>
<protein>
    <submittedName>
        <fullName evidence="1">5688_t:CDS:1</fullName>
    </submittedName>
</protein>
<sequence>MGIVPITMHNSNENKAKKNKDEEIKRCQDLAYTQDQLVNVFLDFLDLYEDFDNVELCKQKLNIDIAIFLNSFIDHIKTQNEDEKRNPIPIGFFKKFNEHDNDNLFKHLLENLFQVLLNKPAIKQALDTTSELLPQDDILQDNVLPQDDVLLILSQDNIIFQNDELP</sequence>
<keyword evidence="2" id="KW-1185">Reference proteome</keyword>